<reference evidence="1" key="1">
    <citation type="submission" date="2021-06" db="EMBL/GenBank/DDBJ databases">
        <authorList>
            <person name="Kallberg Y."/>
            <person name="Tangrot J."/>
            <person name="Rosling A."/>
        </authorList>
    </citation>
    <scope>NUCLEOTIDE SEQUENCE</scope>
    <source>
        <strain evidence="1">MA461A</strain>
    </source>
</reference>
<evidence type="ECO:0000313" key="2">
    <source>
        <dbReference type="Proteomes" id="UP000789920"/>
    </source>
</evidence>
<dbReference type="Proteomes" id="UP000789920">
    <property type="component" value="Unassembled WGS sequence"/>
</dbReference>
<sequence length="40" mass="4568">HLKHLKNNGDLTYNESQDISNPHVFPNRDINSMSIDCADN</sequence>
<gene>
    <name evidence="1" type="ORF">RPERSI_LOCUS32152</name>
</gene>
<feature type="non-terminal residue" evidence="1">
    <location>
        <position position="1"/>
    </location>
</feature>
<proteinExistence type="predicted"/>
<organism evidence="1 2">
    <name type="scientific">Racocetra persica</name>
    <dbReference type="NCBI Taxonomy" id="160502"/>
    <lineage>
        <taxon>Eukaryota</taxon>
        <taxon>Fungi</taxon>
        <taxon>Fungi incertae sedis</taxon>
        <taxon>Mucoromycota</taxon>
        <taxon>Glomeromycotina</taxon>
        <taxon>Glomeromycetes</taxon>
        <taxon>Diversisporales</taxon>
        <taxon>Gigasporaceae</taxon>
        <taxon>Racocetra</taxon>
    </lineage>
</organism>
<name>A0ACA9SLP9_9GLOM</name>
<accession>A0ACA9SLP9</accession>
<keyword evidence="2" id="KW-1185">Reference proteome</keyword>
<comment type="caution">
    <text evidence="1">The sequence shown here is derived from an EMBL/GenBank/DDBJ whole genome shotgun (WGS) entry which is preliminary data.</text>
</comment>
<evidence type="ECO:0000313" key="1">
    <source>
        <dbReference type="EMBL" id="CAG8842086.1"/>
    </source>
</evidence>
<feature type="non-terminal residue" evidence="1">
    <location>
        <position position="40"/>
    </location>
</feature>
<protein>
    <submittedName>
        <fullName evidence="1">30842_t:CDS:1</fullName>
    </submittedName>
</protein>
<dbReference type="EMBL" id="CAJVQC010132895">
    <property type="protein sequence ID" value="CAG8842086.1"/>
    <property type="molecule type" value="Genomic_DNA"/>
</dbReference>